<reference evidence="1 2" key="1">
    <citation type="journal article" date="2016" name="Nat. Commun.">
        <title>Thousands of microbial genomes shed light on interconnected biogeochemical processes in an aquifer system.</title>
        <authorList>
            <person name="Anantharaman K."/>
            <person name="Brown C.T."/>
            <person name="Hug L.A."/>
            <person name="Sharon I."/>
            <person name="Castelle C.J."/>
            <person name="Probst A.J."/>
            <person name="Thomas B.C."/>
            <person name="Singh A."/>
            <person name="Wilkins M.J."/>
            <person name="Karaoz U."/>
            <person name="Brodie E.L."/>
            <person name="Williams K.H."/>
            <person name="Hubbard S.S."/>
            <person name="Banfield J.F."/>
        </authorList>
    </citation>
    <scope>NUCLEOTIDE SEQUENCE [LARGE SCALE GENOMIC DNA]</scope>
</reference>
<comment type="caution">
    <text evidence="1">The sequence shown here is derived from an EMBL/GenBank/DDBJ whole genome shotgun (WGS) entry which is preliminary data.</text>
</comment>
<protein>
    <submittedName>
        <fullName evidence="1">Uncharacterized protein</fullName>
    </submittedName>
</protein>
<evidence type="ECO:0000313" key="2">
    <source>
        <dbReference type="Proteomes" id="UP000179880"/>
    </source>
</evidence>
<name>A0A1F6WK76_9BACT</name>
<dbReference type="Proteomes" id="UP000179880">
    <property type="component" value="Unassembled WGS sequence"/>
</dbReference>
<gene>
    <name evidence="1" type="ORF">A3B93_00070</name>
</gene>
<dbReference type="EMBL" id="MFUH01000006">
    <property type="protein sequence ID" value="OGI82280.1"/>
    <property type="molecule type" value="Genomic_DNA"/>
</dbReference>
<dbReference type="AlphaFoldDB" id="A0A1F6WK76"/>
<accession>A0A1F6WK76</accession>
<proteinExistence type="predicted"/>
<evidence type="ECO:0000313" key="1">
    <source>
        <dbReference type="EMBL" id="OGI82280.1"/>
    </source>
</evidence>
<organism evidence="1 2">
    <name type="scientific">Candidatus Nomurabacteria bacterium RIFCSPHIGHO2_02_FULL_42_24</name>
    <dbReference type="NCBI Taxonomy" id="1801757"/>
    <lineage>
        <taxon>Bacteria</taxon>
        <taxon>Candidatus Nomuraibacteriota</taxon>
    </lineage>
</organism>
<sequence length="366" mass="40281">MLGRRSLVVLWGRDQGANNVLDLVEKSVKEQGIWTLRIPGLNSAISEEHRSVALHASAVVLGVSGNVPEAKFAYGLLAQNPKLAGKIVFIEDFPTSNGTQDPLLRSMGSALHLCAILPSAPNAPELSVYRQVHTVGYPDHWIPAIENIRFGIEARKSGGIRKRRRGGVGSCFVGRDEVIIYVSGFSGFTAGYLRQIMEIEKVLGVPVVIHYRAHPSEQNRPELSQVIKERDALLEGRWEIANQEISDAGRDSDPRLIGVSDITVANPGHVSTFFAGSLRKKMVCIMEFLENKDVGSSSYDYRFAGFRTHLIESFSDLLQAVKALLDDGSPESKNLAEKQRLNTIPFDPQNPPSYGKNVVDVIKNLI</sequence>